<protein>
    <submittedName>
        <fullName evidence="6">Putative methyl-accepting chemotaxis protein</fullName>
    </submittedName>
</protein>
<keyword evidence="1 2" id="KW-0807">Transducer</keyword>
<evidence type="ECO:0000313" key="6">
    <source>
        <dbReference type="EMBL" id="CUI16772.1"/>
    </source>
</evidence>
<evidence type="ECO:0000256" key="4">
    <source>
        <dbReference type="SAM" id="Phobius"/>
    </source>
</evidence>
<dbReference type="PANTHER" id="PTHR32089:SF112">
    <property type="entry name" value="LYSOZYME-LIKE PROTEIN-RELATED"/>
    <property type="match status" value="1"/>
</dbReference>
<gene>
    <name evidence="6" type="ORF">PNK_1155</name>
</gene>
<sequence>MPMKYRLLFLILLPFIILMGFITQFLYLDYQDIQDKNQIIELSTLSDNISLLVDSLQEELTLSVLKLQQNGDRYHEDLREARNQTDELIAMIKKFVNQITFKIPGTNLPSLFQKTFNRLNNLDQMRLQIDQKESTPQELSNYIDEINAELIDHISNLARQTKDVDLAKALFAYMNLIYEKLETNQEKRLVFLSLLNGQLTSNQYARLLNSIGQQAAFKKVFFEIATDSQEALYKTIMRSPYVRTAAQIEETLTEAGPDKALTTDAQHWWDAQTEKIDLLREVELRLQGESIRNTLASKEVLERNIFVTLLIALLTLGITLYLLLHNLRLLAQKLQQEIRLLSHSGSDMLEAVSEASNITKSTADSVNNTAATVKELKKTADISSEQAKHVAKVSDQTLQVLHENEQAIDETIQGMHHIQDDMKIISQSIAQLNEHSQAIGVIIDTVNELAEQSHLLAVNAAIEAAKAGDQGKGFAVVAQEVRSLADQSKQATVQVRNILHDIQQAMRSAVHAAEQGTQTVANGVIQSSQTNQSIRSLAKEISNVVQAANQIAHSSQQQLIGVEQVATAMIQIKDATQQQVDHMHQIESGIKGLNAVGNNLKELSHEYKQ</sequence>
<evidence type="ECO:0000256" key="2">
    <source>
        <dbReference type="PROSITE-ProRule" id="PRU00284"/>
    </source>
</evidence>
<dbReference type="GO" id="GO:0007165">
    <property type="term" value="P:signal transduction"/>
    <property type="evidence" value="ECO:0007669"/>
    <property type="project" value="UniProtKB-KW"/>
</dbReference>
<feature type="domain" description="Methyl-accepting transducer" evidence="5">
    <location>
        <begin position="337"/>
        <end position="573"/>
    </location>
</feature>
<reference evidence="7" key="1">
    <citation type="submission" date="2015-09" db="EMBL/GenBank/DDBJ databases">
        <authorList>
            <person name="Bertelli C."/>
        </authorList>
    </citation>
    <scope>NUCLEOTIDE SEQUENCE [LARGE SCALE GENOMIC DNA]</scope>
    <source>
        <strain evidence="7">KNic</strain>
    </source>
</reference>
<keyword evidence="4" id="KW-1133">Transmembrane helix</keyword>
<dbReference type="PATRIC" id="fig|389348.3.peg.1273"/>
<dbReference type="SUPFAM" id="SSF58104">
    <property type="entry name" value="Methyl-accepting chemotaxis protein (MCP) signaling domain"/>
    <property type="match status" value="1"/>
</dbReference>
<dbReference type="PROSITE" id="PS50111">
    <property type="entry name" value="CHEMOTAXIS_TRANSDUC_2"/>
    <property type="match status" value="1"/>
</dbReference>
<dbReference type="Gene3D" id="1.10.287.950">
    <property type="entry name" value="Methyl-accepting chemotaxis protein"/>
    <property type="match status" value="1"/>
</dbReference>
<accession>A0A0U5JDB1</accession>
<dbReference type="GO" id="GO:0016020">
    <property type="term" value="C:membrane"/>
    <property type="evidence" value="ECO:0007669"/>
    <property type="project" value="InterPro"/>
</dbReference>
<keyword evidence="4" id="KW-0812">Transmembrane</keyword>
<dbReference type="RefSeq" id="WP_059060857.1">
    <property type="nucleotide sequence ID" value="NZ_LN879502.1"/>
</dbReference>
<dbReference type="InterPro" id="IPR004089">
    <property type="entry name" value="MCPsignal_dom"/>
</dbReference>
<evidence type="ECO:0000259" key="5">
    <source>
        <dbReference type="PROSITE" id="PS50111"/>
    </source>
</evidence>
<keyword evidence="4" id="KW-0472">Membrane</keyword>
<dbReference type="EMBL" id="LN879502">
    <property type="protein sequence ID" value="CUI16772.1"/>
    <property type="molecule type" value="Genomic_DNA"/>
</dbReference>
<dbReference type="STRING" id="389348.PNK_1155"/>
<evidence type="ECO:0000313" key="7">
    <source>
        <dbReference type="Proteomes" id="UP000069902"/>
    </source>
</evidence>
<organism evidence="6 7">
    <name type="scientific">Candidatus Protochlamydia naegleriophila</name>
    <dbReference type="NCBI Taxonomy" id="389348"/>
    <lineage>
        <taxon>Bacteria</taxon>
        <taxon>Pseudomonadati</taxon>
        <taxon>Chlamydiota</taxon>
        <taxon>Chlamydiia</taxon>
        <taxon>Parachlamydiales</taxon>
        <taxon>Parachlamydiaceae</taxon>
        <taxon>Candidatus Protochlamydia</taxon>
    </lineage>
</organism>
<dbReference type="InParanoid" id="A0A0U5JDB1"/>
<dbReference type="Proteomes" id="UP000069902">
    <property type="component" value="Chromosome cPNK"/>
</dbReference>
<dbReference type="InterPro" id="IPR013587">
    <property type="entry name" value="Nitrate/nitrite_sensing"/>
</dbReference>
<feature type="transmembrane region" description="Helical" evidence="4">
    <location>
        <begin position="7"/>
        <end position="28"/>
    </location>
</feature>
<keyword evidence="7" id="KW-1185">Reference proteome</keyword>
<dbReference type="AlphaFoldDB" id="A0A0U5JDB1"/>
<dbReference type="Pfam" id="PF00015">
    <property type="entry name" value="MCPsignal"/>
    <property type="match status" value="1"/>
</dbReference>
<evidence type="ECO:0000256" key="3">
    <source>
        <dbReference type="SAM" id="Coils"/>
    </source>
</evidence>
<keyword evidence="3" id="KW-0175">Coiled coil</keyword>
<dbReference type="KEGG" id="pnl:PNK_1155"/>
<evidence type="ECO:0000256" key="1">
    <source>
        <dbReference type="ARBA" id="ARBA00023224"/>
    </source>
</evidence>
<feature type="transmembrane region" description="Helical" evidence="4">
    <location>
        <begin position="305"/>
        <end position="324"/>
    </location>
</feature>
<dbReference type="PANTHER" id="PTHR32089">
    <property type="entry name" value="METHYL-ACCEPTING CHEMOTAXIS PROTEIN MCPB"/>
    <property type="match status" value="1"/>
</dbReference>
<dbReference type="Pfam" id="PF08376">
    <property type="entry name" value="NIT"/>
    <property type="match status" value="1"/>
</dbReference>
<name>A0A0U5JDB1_9BACT</name>
<dbReference type="SMART" id="SM00283">
    <property type="entry name" value="MA"/>
    <property type="match status" value="1"/>
</dbReference>
<feature type="coiled-coil region" evidence="3">
    <location>
        <begin position="64"/>
        <end position="98"/>
    </location>
</feature>
<proteinExistence type="predicted"/>